<keyword evidence="1" id="KW-0812">Transmembrane</keyword>
<protein>
    <submittedName>
        <fullName evidence="2">DUF3623 domain-containing protein</fullName>
    </submittedName>
</protein>
<dbReference type="NCBIfam" id="TIGR03055">
    <property type="entry name" value="photo_alph_chp2"/>
    <property type="match status" value="1"/>
</dbReference>
<dbReference type="AlphaFoldDB" id="A0A842IAH9"/>
<sequence length="273" mass="30018">MTNPWLAALSALFLWWFSTGIIIWRVKQADHQGRDAHLWSVILGLPLLVGGAVVFRNVLDDDSAKGAYLGFLSALAIWAWIELAFLSGIVAGPNTAACPPHAGTFARFLRACGTILWHELLLMGTMGALAIITEGHANIFGLWTFVILFFARISAKLNLFFGVPRIHTEFLPQTLSHLPSHFRRAPMNAGFPLSVSALTFAVACFLERAVSAPTDGHLIGFTLLSALTLLALLEHWFMVLPLPDQKLWRWMIPAPPSVTPAPVTDPALTKRKH</sequence>
<evidence type="ECO:0000313" key="3">
    <source>
        <dbReference type="Proteomes" id="UP000555411"/>
    </source>
</evidence>
<dbReference type="Pfam" id="PF12291">
    <property type="entry name" value="DUF3623"/>
    <property type="match status" value="1"/>
</dbReference>
<feature type="transmembrane region" description="Helical" evidence="1">
    <location>
        <begin position="139"/>
        <end position="164"/>
    </location>
</feature>
<feature type="transmembrane region" description="Helical" evidence="1">
    <location>
        <begin position="185"/>
        <end position="206"/>
    </location>
</feature>
<gene>
    <name evidence="2" type="ORF">H7F16_13885</name>
</gene>
<feature type="transmembrane region" description="Helical" evidence="1">
    <location>
        <begin position="67"/>
        <end position="90"/>
    </location>
</feature>
<evidence type="ECO:0000313" key="2">
    <source>
        <dbReference type="EMBL" id="MBC2836606.1"/>
    </source>
</evidence>
<dbReference type="EMBL" id="JACLQD010000004">
    <property type="protein sequence ID" value="MBC2836606.1"/>
    <property type="molecule type" value="Genomic_DNA"/>
</dbReference>
<organism evidence="2 3">
    <name type="scientific">Paragemmobacter straminiformis</name>
    <dbReference type="NCBI Taxonomy" id="2045119"/>
    <lineage>
        <taxon>Bacteria</taxon>
        <taxon>Pseudomonadati</taxon>
        <taxon>Pseudomonadota</taxon>
        <taxon>Alphaproteobacteria</taxon>
        <taxon>Rhodobacterales</taxon>
        <taxon>Paracoccaceae</taxon>
        <taxon>Paragemmobacter</taxon>
    </lineage>
</organism>
<proteinExistence type="predicted"/>
<dbReference type="InterPro" id="IPR017496">
    <property type="entry name" value="Photo_alph_chp2"/>
</dbReference>
<feature type="transmembrane region" description="Helical" evidence="1">
    <location>
        <begin position="36"/>
        <end position="55"/>
    </location>
</feature>
<reference evidence="2 3" key="1">
    <citation type="journal article" date="2017" name="Int. J. Syst. Evol. Microbiol.">
        <title>Gemmobacter straminiformis sp. nov., isolated from an artificial fountain.</title>
        <authorList>
            <person name="Kang J.Y."/>
            <person name="Kim M.J."/>
            <person name="Chun J."/>
            <person name="Son K.P."/>
            <person name="Jahng K.Y."/>
        </authorList>
    </citation>
    <scope>NUCLEOTIDE SEQUENCE [LARGE SCALE GENOMIC DNA]</scope>
    <source>
        <strain evidence="2 3">CAM-8</strain>
    </source>
</reference>
<comment type="caution">
    <text evidence="2">The sequence shown here is derived from an EMBL/GenBank/DDBJ whole genome shotgun (WGS) entry which is preliminary data.</text>
</comment>
<accession>A0A842IAH9</accession>
<feature type="transmembrane region" description="Helical" evidence="1">
    <location>
        <begin position="111"/>
        <end position="133"/>
    </location>
</feature>
<dbReference type="RefSeq" id="WP_185798229.1">
    <property type="nucleotide sequence ID" value="NZ_JACLQD010000004.1"/>
</dbReference>
<keyword evidence="3" id="KW-1185">Reference proteome</keyword>
<name>A0A842IAH9_9RHOB</name>
<keyword evidence="1" id="KW-0472">Membrane</keyword>
<dbReference type="Proteomes" id="UP000555411">
    <property type="component" value="Unassembled WGS sequence"/>
</dbReference>
<feature type="transmembrane region" description="Helical" evidence="1">
    <location>
        <begin position="218"/>
        <end position="242"/>
    </location>
</feature>
<feature type="transmembrane region" description="Helical" evidence="1">
    <location>
        <begin position="6"/>
        <end position="24"/>
    </location>
</feature>
<keyword evidence="1" id="KW-1133">Transmembrane helix</keyword>
<evidence type="ECO:0000256" key="1">
    <source>
        <dbReference type="SAM" id="Phobius"/>
    </source>
</evidence>